<dbReference type="KEGG" id="app:CAP2UW1_0941"/>
<keyword evidence="3" id="KW-1133">Transmembrane helix</keyword>
<dbReference type="NCBIfam" id="TIGR01352">
    <property type="entry name" value="tonB_Cterm"/>
    <property type="match status" value="1"/>
</dbReference>
<reference evidence="7" key="2">
    <citation type="submission" date="2009-09" db="EMBL/GenBank/DDBJ databases">
        <title>Complete sequence of chromosome of Candidatus Accumulibacter phosphatis clade IIA str. UW-1.</title>
        <authorList>
            <consortium name="US DOE Joint Genome Institute"/>
            <person name="Martin H.G."/>
            <person name="Ivanova N."/>
            <person name="Kunin V."/>
            <person name="Warnecke F."/>
            <person name="Barry K."/>
            <person name="He S."/>
            <person name="Salamov A."/>
            <person name="Szeto E."/>
            <person name="Dalin E."/>
            <person name="Pangilinan J.L."/>
            <person name="Lapidus A."/>
            <person name="Lowry S."/>
            <person name="Kyrpides N.C."/>
            <person name="McMahon K.D."/>
            <person name="Hugenholtz P."/>
        </authorList>
    </citation>
    <scope>NUCLEOTIDE SEQUENCE [LARGE SCALE GENOMIC DNA]</scope>
    <source>
        <strain evidence="7">UW-1</strain>
    </source>
</reference>
<dbReference type="Gene3D" id="3.30.1150.10">
    <property type="match status" value="1"/>
</dbReference>
<evidence type="ECO:0000256" key="2">
    <source>
        <dbReference type="ARBA" id="ARBA00022692"/>
    </source>
</evidence>
<organism evidence="7">
    <name type="scientific">Accumulibacter regalis</name>
    <dbReference type="NCBI Taxonomy" id="522306"/>
    <lineage>
        <taxon>Bacteria</taxon>
        <taxon>Pseudomonadati</taxon>
        <taxon>Pseudomonadota</taxon>
        <taxon>Betaproteobacteria</taxon>
        <taxon>Candidatus Accumulibacter</taxon>
    </lineage>
</organism>
<feature type="compositionally biased region" description="Pro residues" evidence="5">
    <location>
        <begin position="68"/>
        <end position="78"/>
    </location>
</feature>
<dbReference type="eggNOG" id="COG0810">
    <property type="taxonomic scope" value="Bacteria"/>
</dbReference>
<feature type="domain" description="TonB C-terminal" evidence="6">
    <location>
        <begin position="91"/>
        <end position="176"/>
    </location>
</feature>
<feature type="region of interest" description="Disordered" evidence="5">
    <location>
        <begin position="42"/>
        <end position="91"/>
    </location>
</feature>
<dbReference type="SUPFAM" id="SSF74653">
    <property type="entry name" value="TolA/TonB C-terminal domain"/>
    <property type="match status" value="1"/>
</dbReference>
<dbReference type="InterPro" id="IPR037682">
    <property type="entry name" value="TonB_C"/>
</dbReference>
<sequence length="176" mass="18989" precursor="true">MLSRLIPALALSLALHASLLLPDILKREATAVRPALEASLRLPPVRPSLPSDEPLLKNTLPTDKPSPAIKPLPPPPAARAPSPASRTTPRREVEAAQRKLSQHLYYPPEAVARGLEGEVRLILTLSDDGRIVDVGVAASSGHPVLDKAAERAAWAMGRVSWAQSRELILPVIFRLD</sequence>
<dbReference type="Pfam" id="PF03544">
    <property type="entry name" value="TonB_C"/>
    <property type="match status" value="1"/>
</dbReference>
<evidence type="ECO:0000256" key="4">
    <source>
        <dbReference type="ARBA" id="ARBA00023136"/>
    </source>
</evidence>
<accession>C7RPN5</accession>
<gene>
    <name evidence="7" type="ordered locus">CAP2UW1_0941</name>
</gene>
<dbReference type="GO" id="GO:0016020">
    <property type="term" value="C:membrane"/>
    <property type="evidence" value="ECO:0007669"/>
    <property type="project" value="UniProtKB-SubCell"/>
</dbReference>
<reference evidence="7" key="1">
    <citation type="submission" date="2009-08" db="EMBL/GenBank/DDBJ databases">
        <authorList>
            <consortium name="US DOE Joint Genome Institute"/>
            <person name="Lucas S."/>
            <person name="Copeland A."/>
            <person name="Lapidus A."/>
            <person name="Glavina del Rio T."/>
            <person name="Dalin E."/>
            <person name="Tice H."/>
            <person name="Bruce D."/>
            <person name="Barry K."/>
            <person name="Pitluck S."/>
            <person name="Lowry S."/>
            <person name="Larimer F."/>
            <person name="Land M."/>
            <person name="Hauser L."/>
            <person name="Kyrpides N."/>
            <person name="Ivanova N."/>
            <person name="McMahon K.D."/>
            <person name="Hugenholtz P."/>
        </authorList>
    </citation>
    <scope>NUCLEOTIDE SEQUENCE</scope>
    <source>
        <strain evidence="7">UW-1</strain>
    </source>
</reference>
<keyword evidence="2" id="KW-0812">Transmembrane</keyword>
<protein>
    <submittedName>
        <fullName evidence="7">TonB family protein</fullName>
    </submittedName>
</protein>
<proteinExistence type="predicted"/>
<evidence type="ECO:0000256" key="5">
    <source>
        <dbReference type="SAM" id="MobiDB-lite"/>
    </source>
</evidence>
<evidence type="ECO:0000256" key="1">
    <source>
        <dbReference type="ARBA" id="ARBA00004167"/>
    </source>
</evidence>
<evidence type="ECO:0000313" key="7">
    <source>
        <dbReference type="EMBL" id="ACV34278.1"/>
    </source>
</evidence>
<keyword evidence="4" id="KW-0472">Membrane</keyword>
<dbReference type="HOGENOM" id="CLU_1634521_0_0_4"/>
<name>C7RPN5_ACCRE</name>
<comment type="subcellular location">
    <subcellularLocation>
        <location evidence="1">Membrane</location>
        <topology evidence="1">Single-pass membrane protein</topology>
    </subcellularLocation>
</comment>
<dbReference type="EMBL" id="CP001715">
    <property type="protein sequence ID" value="ACV34278.1"/>
    <property type="molecule type" value="Genomic_DNA"/>
</dbReference>
<evidence type="ECO:0000259" key="6">
    <source>
        <dbReference type="PROSITE" id="PS52015"/>
    </source>
</evidence>
<dbReference type="AlphaFoldDB" id="C7RPN5"/>
<dbReference type="PROSITE" id="PS52015">
    <property type="entry name" value="TONB_CTD"/>
    <property type="match status" value="1"/>
</dbReference>
<evidence type="ECO:0000256" key="3">
    <source>
        <dbReference type="ARBA" id="ARBA00022989"/>
    </source>
</evidence>
<feature type="compositionally biased region" description="Low complexity" evidence="5">
    <location>
        <begin position="42"/>
        <end position="51"/>
    </location>
</feature>
<dbReference type="InterPro" id="IPR006260">
    <property type="entry name" value="TonB/TolA_C"/>
</dbReference>
<dbReference type="GO" id="GO:0055085">
    <property type="term" value="P:transmembrane transport"/>
    <property type="evidence" value="ECO:0007669"/>
    <property type="project" value="InterPro"/>
</dbReference>
<dbReference type="STRING" id="522306.CAP2UW1_0941"/>